<accession>A0AAE9UKE3</accession>
<dbReference type="Pfam" id="PF05043">
    <property type="entry name" value="Mga"/>
    <property type="match status" value="1"/>
</dbReference>
<sequence length="509" mass="59732">MIQDYIEGKLTEQVTLLNALLDFQDIHLSQLATLVNAGEKKVADTLKDLALLYEDQLSWTIRGGQVQLETSILDNKLHYFYAIYQNSLFLQTLHFFLDPKQKDFSDFSQSQFVSTATAYRLKKKCLNFLKEVGLTIRHNQIAGPEHRMRFLIALLHYRYGFPIYEFAKKDLDLVKDIIVTSNKTLNLAILENTPEEYQFFSYLVILSWYRHDYPLSDFCDHNLEHLKSIFIFDRVSTICSHVLEPRLGIQFSEREREYLFLAYCTTNNALYKDQWTSKDIEQTLTMVTQKTPIRHLILKFEQLLGPQMTSSQPFLILMVFLMKQCFLNLQCLTPYQEVSSFSARKEDPFFALVDDLISEWAQEVNLTLTLTPHRFTIQLIEMIKSQLPPIAVYVFANTITNLHTLTMILSQQFSSKIASIEGVNFLSEPLKQHRHRRKSLILAEHNCLPYLKTVYSEDDYVFVEVASDAYELYQDDVFNAFHQLRQEQYQTFIASICDRHKRLKNHDTY</sequence>
<name>A0AAE9UKE3_STRDY</name>
<evidence type="ECO:0000313" key="3">
    <source>
        <dbReference type="Proteomes" id="UP001164948"/>
    </source>
</evidence>
<dbReference type="InterPro" id="IPR007737">
    <property type="entry name" value="Mga_HTH"/>
</dbReference>
<feature type="domain" description="Mga helix-turn-helix" evidence="1">
    <location>
        <begin position="82"/>
        <end position="155"/>
    </location>
</feature>
<protein>
    <submittedName>
        <fullName evidence="2">Helix-turn-helix domain-containing protein</fullName>
    </submittedName>
</protein>
<reference evidence="2" key="1">
    <citation type="submission" date="2022-03" db="EMBL/GenBank/DDBJ databases">
        <title>Characterization and genomic analysis of a Streptococcus dysgalactiae associated with cultured channel catfish mortalities in China.</title>
        <authorList>
            <person name="Wang J."/>
            <person name="Geng Y."/>
        </authorList>
    </citation>
    <scope>NUCLEOTIDE SEQUENCE</scope>
    <source>
        <strain evidence="2">WJ001</strain>
    </source>
</reference>
<evidence type="ECO:0000259" key="1">
    <source>
        <dbReference type="Pfam" id="PF05043"/>
    </source>
</evidence>
<dbReference type="EMBL" id="CP095081">
    <property type="protein sequence ID" value="WAI92236.1"/>
    <property type="molecule type" value="Genomic_DNA"/>
</dbReference>
<gene>
    <name evidence="2" type="ORF">MP619_06845</name>
</gene>
<dbReference type="RefSeq" id="WP_268227736.1">
    <property type="nucleotide sequence ID" value="NZ_CP095081.1"/>
</dbReference>
<dbReference type="AlphaFoldDB" id="A0AAE9UKE3"/>
<organism evidence="2 3">
    <name type="scientific">Streptococcus dysgalactiae</name>
    <dbReference type="NCBI Taxonomy" id="1334"/>
    <lineage>
        <taxon>Bacteria</taxon>
        <taxon>Bacillati</taxon>
        <taxon>Bacillota</taxon>
        <taxon>Bacilli</taxon>
        <taxon>Lactobacillales</taxon>
        <taxon>Streptococcaceae</taxon>
        <taxon>Streptococcus</taxon>
    </lineage>
</organism>
<evidence type="ECO:0000313" key="2">
    <source>
        <dbReference type="EMBL" id="WAI92236.1"/>
    </source>
</evidence>
<proteinExistence type="predicted"/>
<dbReference type="Proteomes" id="UP001164948">
    <property type="component" value="Chromosome"/>
</dbReference>